<evidence type="ECO:0000313" key="1">
    <source>
        <dbReference type="EMBL" id="ANU74899.1"/>
    </source>
</evidence>
<proteinExistence type="predicted"/>
<dbReference type="AlphaFoldDB" id="A0A1C7I8N4"/>
<organism evidence="1 2">
    <name type="scientific">Blautia pseudococcoides</name>
    <dbReference type="NCBI Taxonomy" id="1796616"/>
    <lineage>
        <taxon>Bacteria</taxon>
        <taxon>Bacillati</taxon>
        <taxon>Bacillota</taxon>
        <taxon>Clostridia</taxon>
        <taxon>Lachnospirales</taxon>
        <taxon>Lachnospiraceae</taxon>
        <taxon>Blautia</taxon>
    </lineage>
</organism>
<accession>A0A1C7I8N4</accession>
<sequence>MGNCNEKDIWMQQEGMENIVLTPKQQMHFCRQLKRGICKELHGSGLLTDEQLSQLLNELEP</sequence>
<evidence type="ECO:0000313" key="2">
    <source>
        <dbReference type="Proteomes" id="UP000092574"/>
    </source>
</evidence>
<dbReference type="EMBL" id="CP015405">
    <property type="protein sequence ID" value="ANU74899.1"/>
    <property type="molecule type" value="Genomic_DNA"/>
</dbReference>
<reference evidence="1" key="1">
    <citation type="submission" date="2017-04" db="EMBL/GenBank/DDBJ databases">
        <title>Complete Genome Sequences of Twelve Strains of a Stable Defined Moderately Diverse Mouse Microbiota 2 (sDMDMm2).</title>
        <authorList>
            <person name="Uchimura Y."/>
            <person name="Wyss M."/>
            <person name="Brugiroux S."/>
            <person name="Limenitakis J.P."/>
            <person name="Stecher B."/>
            <person name="McCoy K.D."/>
            <person name="Macpherson A.J."/>
        </authorList>
    </citation>
    <scope>NUCLEOTIDE SEQUENCE</scope>
    <source>
        <strain evidence="1">YL58</strain>
    </source>
</reference>
<dbReference type="RefSeq" id="WP_065541123.1">
    <property type="nucleotide sequence ID" value="NZ_CP015405.2"/>
</dbReference>
<dbReference type="OrthoDB" id="1973948at2"/>
<dbReference type="Proteomes" id="UP000092574">
    <property type="component" value="Chromosome"/>
</dbReference>
<gene>
    <name evidence="1" type="ORF">A4V09_03465</name>
</gene>
<dbReference type="STRING" id="1796616.A4V09_03465"/>
<dbReference type="KEGG" id="byl:A4V09_03465"/>
<keyword evidence="2" id="KW-1185">Reference proteome</keyword>
<protein>
    <submittedName>
        <fullName evidence="1">Uncharacterized protein</fullName>
    </submittedName>
</protein>
<name>A0A1C7I8N4_9FIRM</name>